<dbReference type="InterPro" id="IPR002646">
    <property type="entry name" value="PolA_pol_head_dom"/>
</dbReference>
<evidence type="ECO:0000313" key="7">
    <source>
        <dbReference type="Proteomes" id="UP000886885"/>
    </source>
</evidence>
<feature type="domain" description="Poly A polymerase head" evidence="5">
    <location>
        <begin position="101"/>
        <end position="212"/>
    </location>
</feature>
<dbReference type="AlphaFoldDB" id="A0A8X8C804"/>
<evidence type="ECO:0000313" key="6">
    <source>
        <dbReference type="EMBL" id="KAG6752256.1"/>
    </source>
</evidence>
<reference evidence="6" key="1">
    <citation type="journal article" date="2020" name="bioRxiv">
        <title>Hybrid origin of Populus tomentosa Carr. identified through genome sequencing and phylogenomic analysis.</title>
        <authorList>
            <person name="An X."/>
            <person name="Gao K."/>
            <person name="Chen Z."/>
            <person name="Li J."/>
            <person name="Yang X."/>
            <person name="Yang X."/>
            <person name="Zhou J."/>
            <person name="Guo T."/>
            <person name="Zhao T."/>
            <person name="Huang S."/>
            <person name="Miao D."/>
            <person name="Khan W.U."/>
            <person name="Rao P."/>
            <person name="Ye M."/>
            <person name="Lei B."/>
            <person name="Liao W."/>
            <person name="Wang J."/>
            <person name="Ji L."/>
            <person name="Li Y."/>
            <person name="Guo B."/>
            <person name="Mustafa N.S."/>
            <person name="Li S."/>
            <person name="Yun Q."/>
            <person name="Keller S.R."/>
            <person name="Mao J."/>
            <person name="Zhang R."/>
            <person name="Strauss S.H."/>
        </authorList>
    </citation>
    <scope>NUCLEOTIDE SEQUENCE</scope>
    <source>
        <strain evidence="6">GM15</strain>
        <tissue evidence="6">Leaf</tissue>
    </source>
</reference>
<organism evidence="6 7">
    <name type="scientific">Populus tomentosa</name>
    <name type="common">Chinese white poplar</name>
    <dbReference type="NCBI Taxonomy" id="118781"/>
    <lineage>
        <taxon>Eukaryota</taxon>
        <taxon>Viridiplantae</taxon>
        <taxon>Streptophyta</taxon>
        <taxon>Embryophyta</taxon>
        <taxon>Tracheophyta</taxon>
        <taxon>Spermatophyta</taxon>
        <taxon>Magnoliopsida</taxon>
        <taxon>eudicotyledons</taxon>
        <taxon>Gunneridae</taxon>
        <taxon>Pentapetalae</taxon>
        <taxon>rosids</taxon>
        <taxon>fabids</taxon>
        <taxon>Malpighiales</taxon>
        <taxon>Salicaceae</taxon>
        <taxon>Saliceae</taxon>
        <taxon>Populus</taxon>
    </lineage>
</organism>
<dbReference type="GO" id="GO:0005739">
    <property type="term" value="C:mitochondrion"/>
    <property type="evidence" value="ECO:0007669"/>
    <property type="project" value="UniProtKB-ARBA"/>
</dbReference>
<dbReference type="PANTHER" id="PTHR13734">
    <property type="entry name" value="TRNA-NUCLEOTIDYLTRANSFERASE"/>
    <property type="match status" value="1"/>
</dbReference>
<dbReference type="OrthoDB" id="445712at2759"/>
<name>A0A8X8C804_POPTO</name>
<evidence type="ECO:0000256" key="3">
    <source>
        <dbReference type="ARBA" id="ARBA00022884"/>
    </source>
</evidence>
<dbReference type="Proteomes" id="UP000886885">
    <property type="component" value="Chromosome 13A"/>
</dbReference>
<dbReference type="GO" id="GO:0001680">
    <property type="term" value="P:tRNA 3'-terminal CCA addition"/>
    <property type="evidence" value="ECO:0007669"/>
    <property type="project" value="UniProtKB-ARBA"/>
</dbReference>
<protein>
    <recommendedName>
        <fullName evidence="5">Poly A polymerase head domain-containing protein</fullName>
    </recommendedName>
</protein>
<dbReference type="EMBL" id="JAAWWB010000025">
    <property type="protein sequence ID" value="KAG6752256.1"/>
    <property type="molecule type" value="Genomic_DNA"/>
</dbReference>
<accession>A0A8X8C804</accession>
<dbReference type="FunFam" id="3.30.460.10:FF:000019">
    <property type="entry name" value="tRNA nucleotidyltransferase cca2"/>
    <property type="match status" value="1"/>
</dbReference>
<comment type="similarity">
    <text evidence="1 4">Belongs to the tRNA nucleotidyltransferase/poly(A) polymerase family.</text>
</comment>
<keyword evidence="7" id="KW-1185">Reference proteome</keyword>
<dbReference type="Pfam" id="PF01743">
    <property type="entry name" value="PolyA_pol"/>
    <property type="match status" value="1"/>
</dbReference>
<dbReference type="PANTHER" id="PTHR13734:SF5">
    <property type="entry name" value="CCA TRNA NUCLEOTIDYLTRANSFERASE, MITOCHONDRIAL"/>
    <property type="match status" value="1"/>
</dbReference>
<evidence type="ECO:0000256" key="2">
    <source>
        <dbReference type="ARBA" id="ARBA00022679"/>
    </source>
</evidence>
<dbReference type="GO" id="GO:0052927">
    <property type="term" value="F:CC tRNA cytidylyltransferase activity"/>
    <property type="evidence" value="ECO:0007669"/>
    <property type="project" value="TreeGrafter"/>
</dbReference>
<evidence type="ECO:0000256" key="4">
    <source>
        <dbReference type="RuleBase" id="RU003953"/>
    </source>
</evidence>
<sequence>MRAFLNTVKLDPLRLFFSPRLLNRRKTNFVSLPSFSYPSKTLNQIQTPGVFYCKEMTTVSSEAAARAVIEVKDKIELNEVEKQIFDRLVNTLRHFNLNTELRVAGGWVRDKLLGKECYDIDIAIDNMLGSEFVDKVREYLLSTGEEAHGVGVIPRNPDQSKHLETARMRLLDLWIDFVNLRSEDYSENSRIPTMTFGTAKEDAYRRDLTINRYFNFDIGKSRTLSTPVQELLLSANLGAFQFLLLASLFYNINTSSVEDLTGRGIEDLKSGKIVTPLPPKDTFLDDPLRVLRAIRFGARFGFVLEEELKEAAACDDVKNALKAKISKERIGTEIDLMISGNQPVKAMTYIADLTLFWVVFNLHPKVDPTVSEEYNNVLIPFRLCVAYLDAAWNLIHLIGGSAFTGEQRRLCLYAALFLPLRNTIYKDEKGKKVPVVNYIFRDSLKQKASDPETVIKIHRSLEKFLTLIPLLTSNDDTQPAEVDMGMELFDVPITSKLRVATGFLLREVKEFWRVGLLISTMLYPSDTDSTQDFLEKKFELDRRKDLFKAAEDAIVNLGLERVWDLKPLVNGKDIMTVLQLKSGGPVVKEWQQKLSAWQFAHPAGTVEECLDWMKETHLKRAKME</sequence>
<proteinExistence type="inferred from homology"/>
<keyword evidence="3 4" id="KW-0694">RNA-binding</keyword>
<keyword evidence="2 4" id="KW-0808">Transferase</keyword>
<gene>
    <name evidence="6" type="ORF">POTOM_044478</name>
</gene>
<comment type="caution">
    <text evidence="6">The sequence shown here is derived from an EMBL/GenBank/DDBJ whole genome shotgun (WGS) entry which is preliminary data.</text>
</comment>
<evidence type="ECO:0000256" key="1">
    <source>
        <dbReference type="ARBA" id="ARBA00007265"/>
    </source>
</evidence>
<dbReference type="GO" id="GO:0003723">
    <property type="term" value="F:RNA binding"/>
    <property type="evidence" value="ECO:0007669"/>
    <property type="project" value="UniProtKB-KW"/>
</dbReference>
<evidence type="ECO:0000259" key="5">
    <source>
        <dbReference type="Pfam" id="PF01743"/>
    </source>
</evidence>
<dbReference type="CDD" id="cd05398">
    <property type="entry name" value="NT_ClassII-CCAase"/>
    <property type="match status" value="1"/>
</dbReference>
<dbReference type="GO" id="GO:0052929">
    <property type="term" value="F:ATP:3'-cytidine-cytidine-tRNA adenylyltransferase activity"/>
    <property type="evidence" value="ECO:0007669"/>
    <property type="project" value="TreeGrafter"/>
</dbReference>